<dbReference type="OrthoDB" id="7357345at2"/>
<keyword evidence="1" id="KW-0472">Membrane</keyword>
<evidence type="ECO:0000313" key="2">
    <source>
        <dbReference type="EMBL" id="SEH28420.1"/>
    </source>
</evidence>
<gene>
    <name evidence="2" type="ORF">SAMN04244559_00700</name>
</gene>
<evidence type="ECO:0000256" key="1">
    <source>
        <dbReference type="SAM" id="Phobius"/>
    </source>
</evidence>
<proteinExistence type="predicted"/>
<dbReference type="Proteomes" id="UP000182983">
    <property type="component" value="Unassembled WGS sequence"/>
</dbReference>
<reference evidence="3" key="1">
    <citation type="submission" date="2016-10" db="EMBL/GenBank/DDBJ databases">
        <authorList>
            <person name="Varghese N."/>
            <person name="Submissions S."/>
        </authorList>
    </citation>
    <scope>NUCLEOTIDE SEQUENCE [LARGE SCALE GENOMIC DNA]</scope>
    <source>
        <strain evidence="3">DSM 13234</strain>
    </source>
</reference>
<keyword evidence="1" id="KW-0812">Transmembrane</keyword>
<keyword evidence="3" id="KW-1185">Reference proteome</keyword>
<evidence type="ECO:0000313" key="3">
    <source>
        <dbReference type="Proteomes" id="UP000182983"/>
    </source>
</evidence>
<dbReference type="AlphaFoldDB" id="A0A1H6H2H9"/>
<accession>A0A1H6H2H9</accession>
<organism evidence="2 3">
    <name type="scientific">Magnetospirillum fulvum</name>
    <name type="common">Rhodospirillum fulvum</name>
    <dbReference type="NCBI Taxonomy" id="1082"/>
    <lineage>
        <taxon>Bacteria</taxon>
        <taxon>Pseudomonadati</taxon>
        <taxon>Pseudomonadota</taxon>
        <taxon>Alphaproteobacteria</taxon>
        <taxon>Rhodospirillales</taxon>
        <taxon>Rhodospirillaceae</taxon>
        <taxon>Magnetospirillum</taxon>
    </lineage>
</organism>
<name>A0A1H6H2H9_MAGFU</name>
<feature type="transmembrane region" description="Helical" evidence="1">
    <location>
        <begin position="130"/>
        <end position="146"/>
    </location>
</feature>
<sequence length="153" mass="16299">MAAIASALPGRLRLHDPAWRLPSRNEALRAELAGWDKVRSVEGNPRGGSLLLRYDPAELAPSEIEAQVTARFAIAPKTAKTAAAPRAAWSSDGLIDSLATREANKISKIGLLASTAVMLASLGFSKRLHAAAGGVNLALLLVHLAYNRQKMLR</sequence>
<protein>
    <submittedName>
        <fullName evidence="2">Uncharacterized protein</fullName>
    </submittedName>
</protein>
<dbReference type="EMBL" id="FNWO01000002">
    <property type="protein sequence ID" value="SEH28420.1"/>
    <property type="molecule type" value="Genomic_DNA"/>
</dbReference>
<keyword evidence="1" id="KW-1133">Transmembrane helix</keyword>
<dbReference type="RefSeq" id="WP_139305473.1">
    <property type="nucleotide sequence ID" value="NZ_FNWO01000002.1"/>
</dbReference>